<comment type="caution">
    <text evidence="9">The sequence shown here is derived from an EMBL/GenBank/DDBJ whole genome shotgun (WGS) entry which is preliminary data.</text>
</comment>
<evidence type="ECO:0000256" key="7">
    <source>
        <dbReference type="ARBA" id="ARBA00023136"/>
    </source>
</evidence>
<keyword evidence="10" id="KW-1185">Reference proteome</keyword>
<dbReference type="GO" id="GO:0005886">
    <property type="term" value="C:plasma membrane"/>
    <property type="evidence" value="ECO:0007669"/>
    <property type="project" value="UniProtKB-SubCell"/>
</dbReference>
<evidence type="ECO:0000256" key="2">
    <source>
        <dbReference type="ARBA" id="ARBA00010145"/>
    </source>
</evidence>
<dbReference type="OrthoDB" id="9810457at2"/>
<evidence type="ECO:0000256" key="8">
    <source>
        <dbReference type="SAM" id="Phobius"/>
    </source>
</evidence>
<feature type="transmembrane region" description="Helical" evidence="8">
    <location>
        <begin position="63"/>
        <end position="88"/>
    </location>
</feature>
<dbReference type="PANTHER" id="PTHR36838:SF3">
    <property type="entry name" value="TRANSPORTER AUXIN EFFLUX CARRIER EC FAMILY"/>
    <property type="match status" value="1"/>
</dbReference>
<dbReference type="GO" id="GO:0055085">
    <property type="term" value="P:transmembrane transport"/>
    <property type="evidence" value="ECO:0007669"/>
    <property type="project" value="InterPro"/>
</dbReference>
<feature type="transmembrane region" description="Helical" evidence="8">
    <location>
        <begin position="6"/>
        <end position="26"/>
    </location>
</feature>
<accession>A0A154VE00</accession>
<feature type="transmembrane region" description="Helical" evidence="8">
    <location>
        <begin position="167"/>
        <end position="187"/>
    </location>
</feature>
<reference evidence="9 10" key="1">
    <citation type="submission" date="2015-12" db="EMBL/GenBank/DDBJ databases">
        <title>Genome sequence of Oceanibaculum pacificum MCCC 1A02656.</title>
        <authorList>
            <person name="Lu L."/>
            <person name="Lai Q."/>
            <person name="Shao Z."/>
            <person name="Qian P."/>
        </authorList>
    </citation>
    <scope>NUCLEOTIDE SEQUENCE [LARGE SCALE GENOMIC DNA]</scope>
    <source>
        <strain evidence="9 10">MCCC 1A02656</strain>
    </source>
</reference>
<dbReference type="Pfam" id="PF03547">
    <property type="entry name" value="Mem_trans"/>
    <property type="match status" value="1"/>
</dbReference>
<evidence type="ECO:0000256" key="1">
    <source>
        <dbReference type="ARBA" id="ARBA00004651"/>
    </source>
</evidence>
<evidence type="ECO:0000256" key="4">
    <source>
        <dbReference type="ARBA" id="ARBA00022475"/>
    </source>
</evidence>
<dbReference type="RefSeq" id="WP_067560074.1">
    <property type="nucleotide sequence ID" value="NZ_LPXN01000167.1"/>
</dbReference>
<keyword evidence="5 8" id="KW-0812">Transmembrane</keyword>
<feature type="transmembrane region" description="Helical" evidence="8">
    <location>
        <begin position="230"/>
        <end position="250"/>
    </location>
</feature>
<dbReference type="InterPro" id="IPR038770">
    <property type="entry name" value="Na+/solute_symporter_sf"/>
</dbReference>
<evidence type="ECO:0000256" key="3">
    <source>
        <dbReference type="ARBA" id="ARBA00022448"/>
    </source>
</evidence>
<evidence type="ECO:0000313" key="10">
    <source>
        <dbReference type="Proteomes" id="UP000076400"/>
    </source>
</evidence>
<feature type="transmembrane region" description="Helical" evidence="8">
    <location>
        <begin position="125"/>
        <end position="146"/>
    </location>
</feature>
<proteinExistence type="inferred from homology"/>
<feature type="transmembrane region" description="Helical" evidence="8">
    <location>
        <begin position="290"/>
        <end position="311"/>
    </location>
</feature>
<dbReference type="STRING" id="580166.AUP43_14575"/>
<keyword evidence="3" id="KW-0813">Transport</keyword>
<evidence type="ECO:0000256" key="5">
    <source>
        <dbReference type="ARBA" id="ARBA00022692"/>
    </source>
</evidence>
<sequence length="312" mass="33080">MQAVFNVALPVFGIMLAGYLSGRVGLLGDTASQALNSFVYYFAMPPLLFLSIAQVPLGDIFNWPFLAAYTGGVLAVFVIAVVAGLIFFPGRPALHSMQGMAATFANTGYMGVPLFIAAFGDQMLLPAFITTLYNGALYIGVMIILIELDMKAGSKPLHILRDVGIAIAKNPLVMAAMVGLIFSAFAIPVPTPLLNFSKILGAAAGPAALFSMGLFLYGKPLKGGRAEVGLMTFLKLIVMPLVTWWLAVPVMGMDPFWAASAVIMAALPTGGLAFVLSLRYGIYTQRMSATILVSTVLSVFTVSAILVYFGIE</sequence>
<keyword evidence="4" id="KW-1003">Cell membrane</keyword>
<comment type="subcellular location">
    <subcellularLocation>
        <location evidence="1">Cell membrane</location>
        <topology evidence="1">Multi-pass membrane protein</topology>
    </subcellularLocation>
</comment>
<feature type="transmembrane region" description="Helical" evidence="8">
    <location>
        <begin position="38"/>
        <end position="57"/>
    </location>
</feature>
<organism evidence="9 10">
    <name type="scientific">Oceanibaculum pacificum</name>
    <dbReference type="NCBI Taxonomy" id="580166"/>
    <lineage>
        <taxon>Bacteria</taxon>
        <taxon>Pseudomonadati</taxon>
        <taxon>Pseudomonadota</taxon>
        <taxon>Alphaproteobacteria</taxon>
        <taxon>Rhodospirillales</taxon>
        <taxon>Oceanibaculaceae</taxon>
        <taxon>Oceanibaculum</taxon>
    </lineage>
</organism>
<feature type="transmembrane region" description="Helical" evidence="8">
    <location>
        <begin position="100"/>
        <end position="119"/>
    </location>
</feature>
<feature type="transmembrane region" description="Helical" evidence="8">
    <location>
        <begin position="256"/>
        <end position="278"/>
    </location>
</feature>
<dbReference type="Proteomes" id="UP000076400">
    <property type="component" value="Unassembled WGS sequence"/>
</dbReference>
<dbReference type="AlphaFoldDB" id="A0A154VE00"/>
<dbReference type="PANTHER" id="PTHR36838">
    <property type="entry name" value="AUXIN EFFLUX CARRIER FAMILY PROTEIN"/>
    <property type="match status" value="1"/>
</dbReference>
<gene>
    <name evidence="9" type="ORF">AUP43_14575</name>
</gene>
<keyword evidence="7 8" id="KW-0472">Membrane</keyword>
<feature type="transmembrane region" description="Helical" evidence="8">
    <location>
        <begin position="199"/>
        <end position="218"/>
    </location>
</feature>
<keyword evidence="6 8" id="KW-1133">Transmembrane helix</keyword>
<dbReference type="Gene3D" id="1.20.1530.20">
    <property type="match status" value="1"/>
</dbReference>
<evidence type="ECO:0000313" key="9">
    <source>
        <dbReference type="EMBL" id="KZC99611.1"/>
    </source>
</evidence>
<name>A0A154VE00_9PROT</name>
<evidence type="ECO:0000256" key="6">
    <source>
        <dbReference type="ARBA" id="ARBA00022989"/>
    </source>
</evidence>
<dbReference type="EMBL" id="LPXN01000167">
    <property type="protein sequence ID" value="KZC99611.1"/>
    <property type="molecule type" value="Genomic_DNA"/>
</dbReference>
<dbReference type="InterPro" id="IPR004776">
    <property type="entry name" value="Mem_transp_PIN-like"/>
</dbReference>
<comment type="similarity">
    <text evidence="2">Belongs to the auxin efflux carrier (TC 2.A.69) family.</text>
</comment>
<protein>
    <submittedName>
        <fullName evidence="9">Transporter</fullName>
    </submittedName>
</protein>